<reference evidence="1 2" key="1">
    <citation type="journal article" date="2023" name="Nucleic Acids Res.">
        <title>The hologenome of Daphnia magna reveals possible DNA methylation and microbiome-mediated evolution of the host genome.</title>
        <authorList>
            <person name="Chaturvedi A."/>
            <person name="Li X."/>
            <person name="Dhandapani V."/>
            <person name="Marshall H."/>
            <person name="Kissane S."/>
            <person name="Cuenca-Cambronero M."/>
            <person name="Asole G."/>
            <person name="Calvet F."/>
            <person name="Ruiz-Romero M."/>
            <person name="Marangio P."/>
            <person name="Guigo R."/>
            <person name="Rago D."/>
            <person name="Mirbahai L."/>
            <person name="Eastwood N."/>
            <person name="Colbourne J.K."/>
            <person name="Zhou J."/>
            <person name="Mallon E."/>
            <person name="Orsini L."/>
        </authorList>
    </citation>
    <scope>NUCLEOTIDE SEQUENCE [LARGE SCALE GENOMIC DNA]</scope>
    <source>
        <strain evidence="1">LRV0_1</strain>
    </source>
</reference>
<protein>
    <submittedName>
        <fullName evidence="1">Uncharacterized protein</fullName>
    </submittedName>
</protein>
<dbReference type="Proteomes" id="UP001234178">
    <property type="component" value="Unassembled WGS sequence"/>
</dbReference>
<gene>
    <name evidence="1" type="ORF">OUZ56_013768</name>
</gene>
<comment type="caution">
    <text evidence="1">The sequence shown here is derived from an EMBL/GenBank/DDBJ whole genome shotgun (WGS) entry which is preliminary data.</text>
</comment>
<evidence type="ECO:0000313" key="1">
    <source>
        <dbReference type="EMBL" id="KAK4008634.1"/>
    </source>
</evidence>
<organism evidence="1 2">
    <name type="scientific">Daphnia magna</name>
    <dbReference type="NCBI Taxonomy" id="35525"/>
    <lineage>
        <taxon>Eukaryota</taxon>
        <taxon>Metazoa</taxon>
        <taxon>Ecdysozoa</taxon>
        <taxon>Arthropoda</taxon>
        <taxon>Crustacea</taxon>
        <taxon>Branchiopoda</taxon>
        <taxon>Diplostraca</taxon>
        <taxon>Cladocera</taxon>
        <taxon>Anomopoda</taxon>
        <taxon>Daphniidae</taxon>
        <taxon>Daphnia</taxon>
    </lineage>
</organism>
<dbReference type="EMBL" id="JAOYFB010000002">
    <property type="protein sequence ID" value="KAK4008634.1"/>
    <property type="molecule type" value="Genomic_DNA"/>
</dbReference>
<proteinExistence type="predicted"/>
<keyword evidence="2" id="KW-1185">Reference proteome</keyword>
<sequence>MDHCLLMSDTISIYNENDLPRMEIEGKCSATKASRSRQLFSLHLINLNVKSSFGKIEKKVFYLGSLNWLLRKYCVTIEERCLYEEVGGGYCKRFYNRNQSTEDIDGGQV</sequence>
<evidence type="ECO:0000313" key="2">
    <source>
        <dbReference type="Proteomes" id="UP001234178"/>
    </source>
</evidence>
<accession>A0ABQ9Z7L7</accession>
<name>A0ABQ9Z7L7_9CRUS</name>